<dbReference type="EMBL" id="JANKHO010001709">
    <property type="protein sequence ID" value="KAJ3499897.1"/>
    <property type="molecule type" value="Genomic_DNA"/>
</dbReference>
<evidence type="ECO:0000313" key="3">
    <source>
        <dbReference type="Proteomes" id="UP001148786"/>
    </source>
</evidence>
<reference evidence="2" key="1">
    <citation type="submission" date="2022-07" db="EMBL/GenBank/DDBJ databases">
        <title>Genome Sequence of Agrocybe chaxingu.</title>
        <authorList>
            <person name="Buettner E."/>
        </authorList>
    </citation>
    <scope>NUCLEOTIDE SEQUENCE</scope>
    <source>
        <strain evidence="2">MP-N11</strain>
    </source>
</reference>
<feature type="compositionally biased region" description="Gly residues" evidence="1">
    <location>
        <begin position="174"/>
        <end position="185"/>
    </location>
</feature>
<protein>
    <submittedName>
        <fullName evidence="2">Uncharacterized protein</fullName>
    </submittedName>
</protein>
<feature type="region of interest" description="Disordered" evidence="1">
    <location>
        <begin position="153"/>
        <end position="185"/>
    </location>
</feature>
<evidence type="ECO:0000313" key="2">
    <source>
        <dbReference type="EMBL" id="KAJ3499897.1"/>
    </source>
</evidence>
<gene>
    <name evidence="2" type="ORF">NLJ89_g10028</name>
</gene>
<feature type="compositionally biased region" description="Low complexity" evidence="1">
    <location>
        <begin position="161"/>
        <end position="170"/>
    </location>
</feature>
<comment type="caution">
    <text evidence="2">The sequence shown here is derived from an EMBL/GenBank/DDBJ whole genome shotgun (WGS) entry which is preliminary data.</text>
</comment>
<accession>A0A9W8MRA0</accession>
<dbReference type="Proteomes" id="UP001148786">
    <property type="component" value="Unassembled WGS sequence"/>
</dbReference>
<dbReference type="AlphaFoldDB" id="A0A9W8MRA0"/>
<keyword evidence="3" id="KW-1185">Reference proteome</keyword>
<evidence type="ECO:0000256" key="1">
    <source>
        <dbReference type="SAM" id="MobiDB-lite"/>
    </source>
</evidence>
<proteinExistence type="predicted"/>
<name>A0A9W8MRA0_9AGAR</name>
<organism evidence="2 3">
    <name type="scientific">Agrocybe chaxingu</name>
    <dbReference type="NCBI Taxonomy" id="84603"/>
    <lineage>
        <taxon>Eukaryota</taxon>
        <taxon>Fungi</taxon>
        <taxon>Dikarya</taxon>
        <taxon>Basidiomycota</taxon>
        <taxon>Agaricomycotina</taxon>
        <taxon>Agaricomycetes</taxon>
        <taxon>Agaricomycetidae</taxon>
        <taxon>Agaricales</taxon>
        <taxon>Agaricineae</taxon>
        <taxon>Strophariaceae</taxon>
        <taxon>Agrocybe</taxon>
    </lineage>
</organism>
<sequence length="217" mass="23272">MSNANIAGTRDEAMNSILPAQRVEEREVEDCEKMLPPFLSSNAVYNLLAYLDAGGLPETVWRTSHSVVALFIVSRLFPVKNPHLALMSASFEVVGAHPARHNALMLTLPTRVVLSENYERGSPLVNDIASTLSPASVSQENYRVRSPEKRVAQPAPLFVTGRPSSSDAPSPAGPGVGSTCGGGEMGVAIEQRGQTDYEEAVVAVPLQVSAVGVRYEW</sequence>